<proteinExistence type="predicted"/>
<sequence length="98" mass="10969">DSVLSQFQKAQCTSTSSASSVNSISSTSSASSTNTPIPVISSRNDGDINAWKRNDQLLRSRLNQSQLEISLLEKSLQMKDEHEKMYQQAPKSYYIIRI</sequence>
<dbReference type="OrthoDB" id="2423465at2759"/>
<feature type="compositionally biased region" description="Low complexity" evidence="1">
    <location>
        <begin position="14"/>
        <end position="35"/>
    </location>
</feature>
<dbReference type="AlphaFoldDB" id="A0A9N9P5P5"/>
<evidence type="ECO:0000313" key="3">
    <source>
        <dbReference type="Proteomes" id="UP000789396"/>
    </source>
</evidence>
<dbReference type="EMBL" id="CAJVPZ010059970">
    <property type="protein sequence ID" value="CAG8789684.1"/>
    <property type="molecule type" value="Genomic_DNA"/>
</dbReference>
<gene>
    <name evidence="2" type="ORF">RFULGI_LOCUS16614</name>
</gene>
<name>A0A9N9P5P5_9GLOM</name>
<accession>A0A9N9P5P5</accession>
<keyword evidence="3" id="KW-1185">Reference proteome</keyword>
<reference evidence="2" key="1">
    <citation type="submission" date="2021-06" db="EMBL/GenBank/DDBJ databases">
        <authorList>
            <person name="Kallberg Y."/>
            <person name="Tangrot J."/>
            <person name="Rosling A."/>
        </authorList>
    </citation>
    <scope>NUCLEOTIDE SEQUENCE</scope>
    <source>
        <strain evidence="2">IN212</strain>
    </source>
</reference>
<dbReference type="Proteomes" id="UP000789396">
    <property type="component" value="Unassembled WGS sequence"/>
</dbReference>
<evidence type="ECO:0000313" key="2">
    <source>
        <dbReference type="EMBL" id="CAG8789684.1"/>
    </source>
</evidence>
<feature type="region of interest" description="Disordered" evidence="1">
    <location>
        <begin position="14"/>
        <end position="45"/>
    </location>
</feature>
<feature type="non-terminal residue" evidence="2">
    <location>
        <position position="1"/>
    </location>
</feature>
<organism evidence="2 3">
    <name type="scientific">Racocetra fulgida</name>
    <dbReference type="NCBI Taxonomy" id="60492"/>
    <lineage>
        <taxon>Eukaryota</taxon>
        <taxon>Fungi</taxon>
        <taxon>Fungi incertae sedis</taxon>
        <taxon>Mucoromycota</taxon>
        <taxon>Glomeromycotina</taxon>
        <taxon>Glomeromycetes</taxon>
        <taxon>Diversisporales</taxon>
        <taxon>Gigasporaceae</taxon>
        <taxon>Racocetra</taxon>
    </lineage>
</organism>
<comment type="caution">
    <text evidence="2">The sequence shown here is derived from an EMBL/GenBank/DDBJ whole genome shotgun (WGS) entry which is preliminary data.</text>
</comment>
<protein>
    <submittedName>
        <fullName evidence="2">12612_t:CDS:1</fullName>
    </submittedName>
</protein>
<evidence type="ECO:0000256" key="1">
    <source>
        <dbReference type="SAM" id="MobiDB-lite"/>
    </source>
</evidence>